<dbReference type="Gene3D" id="3.20.20.70">
    <property type="entry name" value="Aldolase class I"/>
    <property type="match status" value="1"/>
</dbReference>
<comment type="caution">
    <text evidence="2">The sequence shown here is derived from an EMBL/GenBank/DDBJ whole genome shotgun (WGS) entry which is preliminary data.</text>
</comment>
<evidence type="ECO:0000313" key="2">
    <source>
        <dbReference type="EMBL" id="OVA17520.1"/>
    </source>
</evidence>
<dbReference type="EMBL" id="MVGT01000438">
    <property type="protein sequence ID" value="OVA17520.1"/>
    <property type="molecule type" value="Genomic_DNA"/>
</dbReference>
<sequence>MQVDGGWGSGNVKEAAAAGANCIVSGYALFAACEPAKDISYCRKIVEESQQNSYALNQSKEAQKKKLEEELSEALANLEKQKDETIKAFDAISEMVKVFKKALPV</sequence>
<proteinExistence type="predicted"/>
<evidence type="ECO:0000256" key="1">
    <source>
        <dbReference type="SAM" id="Coils"/>
    </source>
</evidence>
<accession>A0A200R4A6</accession>
<protein>
    <submittedName>
        <fullName evidence="2">Uncharacterized protein</fullName>
    </submittedName>
</protein>
<dbReference type="InterPro" id="IPR013785">
    <property type="entry name" value="Aldolase_TIM"/>
</dbReference>
<dbReference type="OrthoDB" id="10485950at2759"/>
<reference evidence="2 3" key="1">
    <citation type="journal article" date="2017" name="Mol. Plant">
        <title>The Genome of Medicinal Plant Macleaya cordata Provides New Insights into Benzylisoquinoline Alkaloids Metabolism.</title>
        <authorList>
            <person name="Liu X."/>
            <person name="Liu Y."/>
            <person name="Huang P."/>
            <person name="Ma Y."/>
            <person name="Qing Z."/>
            <person name="Tang Q."/>
            <person name="Cao H."/>
            <person name="Cheng P."/>
            <person name="Zheng Y."/>
            <person name="Yuan Z."/>
            <person name="Zhou Y."/>
            <person name="Liu J."/>
            <person name="Tang Z."/>
            <person name="Zhuo Y."/>
            <person name="Zhang Y."/>
            <person name="Yu L."/>
            <person name="Huang J."/>
            <person name="Yang P."/>
            <person name="Peng Q."/>
            <person name="Zhang J."/>
            <person name="Jiang W."/>
            <person name="Zhang Z."/>
            <person name="Lin K."/>
            <person name="Ro D.K."/>
            <person name="Chen X."/>
            <person name="Xiong X."/>
            <person name="Shang Y."/>
            <person name="Huang S."/>
            <person name="Zeng J."/>
        </authorList>
    </citation>
    <scope>NUCLEOTIDE SEQUENCE [LARGE SCALE GENOMIC DNA]</scope>
    <source>
        <strain evidence="3">cv. BLH2017</strain>
        <tissue evidence="2">Root</tissue>
    </source>
</reference>
<dbReference type="Proteomes" id="UP000195402">
    <property type="component" value="Unassembled WGS sequence"/>
</dbReference>
<dbReference type="InterPro" id="IPR011060">
    <property type="entry name" value="RibuloseP-bd_barrel"/>
</dbReference>
<organism evidence="2 3">
    <name type="scientific">Macleaya cordata</name>
    <name type="common">Five-seeded plume-poppy</name>
    <name type="synonym">Bocconia cordata</name>
    <dbReference type="NCBI Taxonomy" id="56857"/>
    <lineage>
        <taxon>Eukaryota</taxon>
        <taxon>Viridiplantae</taxon>
        <taxon>Streptophyta</taxon>
        <taxon>Embryophyta</taxon>
        <taxon>Tracheophyta</taxon>
        <taxon>Spermatophyta</taxon>
        <taxon>Magnoliopsida</taxon>
        <taxon>Ranunculales</taxon>
        <taxon>Papaveraceae</taxon>
        <taxon>Papaveroideae</taxon>
        <taxon>Macleaya</taxon>
    </lineage>
</organism>
<dbReference type="AlphaFoldDB" id="A0A200R4A6"/>
<dbReference type="SUPFAM" id="SSF51366">
    <property type="entry name" value="Ribulose-phoshate binding barrel"/>
    <property type="match status" value="1"/>
</dbReference>
<name>A0A200R4A6_MACCD</name>
<dbReference type="InParanoid" id="A0A200R4A6"/>
<feature type="coiled-coil region" evidence="1">
    <location>
        <begin position="57"/>
        <end position="88"/>
    </location>
</feature>
<keyword evidence="1" id="KW-0175">Coiled coil</keyword>
<dbReference type="STRING" id="56857.A0A200R4A6"/>
<gene>
    <name evidence="2" type="ORF">BVC80_1837g346</name>
</gene>
<keyword evidence="3" id="KW-1185">Reference proteome</keyword>
<evidence type="ECO:0000313" key="3">
    <source>
        <dbReference type="Proteomes" id="UP000195402"/>
    </source>
</evidence>